<accession>A0A0M0JZG0</accession>
<dbReference type="EMBL" id="JWZX01001864">
    <property type="protein sequence ID" value="KOO32031.1"/>
    <property type="molecule type" value="Genomic_DNA"/>
</dbReference>
<dbReference type="Proteomes" id="UP000037460">
    <property type="component" value="Unassembled WGS sequence"/>
</dbReference>
<feature type="region of interest" description="Disordered" evidence="1">
    <location>
        <begin position="1"/>
        <end position="69"/>
    </location>
</feature>
<name>A0A0M0JZG0_9EUKA</name>
<evidence type="ECO:0000313" key="3">
    <source>
        <dbReference type="Proteomes" id="UP000037460"/>
    </source>
</evidence>
<feature type="region of interest" description="Disordered" evidence="1">
    <location>
        <begin position="175"/>
        <end position="203"/>
    </location>
</feature>
<organism evidence="2 3">
    <name type="scientific">Chrysochromulina tobinii</name>
    <dbReference type="NCBI Taxonomy" id="1460289"/>
    <lineage>
        <taxon>Eukaryota</taxon>
        <taxon>Haptista</taxon>
        <taxon>Haptophyta</taxon>
        <taxon>Prymnesiophyceae</taxon>
        <taxon>Prymnesiales</taxon>
        <taxon>Chrysochromulinaceae</taxon>
        <taxon>Chrysochromulina</taxon>
    </lineage>
</organism>
<protein>
    <submittedName>
        <fullName evidence="2">Uncharacterized protein</fullName>
    </submittedName>
</protein>
<reference evidence="3" key="1">
    <citation type="journal article" date="2015" name="PLoS Genet.">
        <title>Genome Sequence and Transcriptome Analyses of Chrysochromulina tobin: Metabolic Tools for Enhanced Algal Fitness in the Prominent Order Prymnesiales (Haptophyceae).</title>
        <authorList>
            <person name="Hovde B.T."/>
            <person name="Deodato C.R."/>
            <person name="Hunsperger H.M."/>
            <person name="Ryken S.A."/>
            <person name="Yost W."/>
            <person name="Jha R.K."/>
            <person name="Patterson J."/>
            <person name="Monnat R.J. Jr."/>
            <person name="Barlow S.B."/>
            <person name="Starkenburg S.R."/>
            <person name="Cattolico R.A."/>
        </authorList>
    </citation>
    <scope>NUCLEOTIDE SEQUENCE</scope>
    <source>
        <strain evidence="3">CCMP291</strain>
    </source>
</reference>
<proteinExistence type="predicted"/>
<dbReference type="AlphaFoldDB" id="A0A0M0JZG0"/>
<sequence length="304" mass="32873">MSESESKSVTKLKKKLGRVPTEQEIAKYEAKQEKKRRKSEEATAQLAAPPAISPAKAAKSSRQGGSKIDHYQPAETIYVRPAHDLIAESSRIVAEAASKATGKGTAPGVAEEAFKEAWSAMRKTAQTLLQEAETALDTLPERMQLQPTLRAALLAHLDAQLQLALTPTVDVIKSVQQATPKPKPKAAKEGKSKDGGSASGRGRKVQIKPELLKSAYAKLRHFQYELIEACVGNTQAYLSMQEIKQLTIDLGVYDANNSNKMKMLAALMKTDALMKVKASAAAADERLSEIGKFIAVTITLVVAH</sequence>
<evidence type="ECO:0000313" key="2">
    <source>
        <dbReference type="EMBL" id="KOO32031.1"/>
    </source>
</evidence>
<evidence type="ECO:0000256" key="1">
    <source>
        <dbReference type="SAM" id="MobiDB-lite"/>
    </source>
</evidence>
<keyword evidence="3" id="KW-1185">Reference proteome</keyword>
<gene>
    <name evidence="2" type="ORF">Ctob_016310</name>
</gene>
<feature type="compositionally biased region" description="Low complexity" evidence="1">
    <location>
        <begin position="47"/>
        <end position="61"/>
    </location>
</feature>
<comment type="caution">
    <text evidence="2">The sequence shown here is derived from an EMBL/GenBank/DDBJ whole genome shotgun (WGS) entry which is preliminary data.</text>
</comment>